<evidence type="ECO:0000256" key="1">
    <source>
        <dbReference type="ARBA" id="ARBA00022630"/>
    </source>
</evidence>
<sequence length="440" mass="48354">MSKRQIKLGLSMRQLGYHAGGWRHPAVPADGAMRIAHFAHIAQTAERGLFDMVFLADGLGLRQRDNPPGSLARSDRNVELEPLTMLAALAMVTSHIGLVATASTSYNEPFHIARKFASIDHISGGRAGWNIVTSWSEEEAWNFNRDRHFDYDERYDRAAEFVEVTKGLWDSWDQDAFVRDKAEGLFFRPDGLHVLNHAGPHFQVRGPLTVERPVQGYPVLVQAGSSEAGQEIAAASADVCFVAHTDLGDAQAYYRSVKSKLARHGRDEDALKILPGLLAIVAPTEAEARNKYEELQALIHPLVGLAHVYGPMGDLSAYPIDGPVPVPNDPQHRSRAKVLLDMAARNNWTIRDLYLAASMGRGHRTVIGTPGQVADAMQEWVDGRGADGFNIIPATLPGGIEDFVDLVVPELQDRGVYRTVYEGATLRENLGVPRPASRHA</sequence>
<dbReference type="EMBL" id="QJJK01000010">
    <property type="protein sequence ID" value="PXW55331.1"/>
    <property type="molecule type" value="Genomic_DNA"/>
</dbReference>
<dbReference type="InterPro" id="IPR036661">
    <property type="entry name" value="Luciferase-like_sf"/>
</dbReference>
<protein>
    <submittedName>
        <fullName evidence="8">FMN-dependent oxidoreductase (Nitrilotriacetate monooxygenase family)</fullName>
    </submittedName>
</protein>
<feature type="binding site" evidence="6">
    <location>
        <position position="57"/>
    </location>
    <ligand>
        <name>FMN</name>
        <dbReference type="ChEBI" id="CHEBI:58210"/>
    </ligand>
</feature>
<dbReference type="InterPro" id="IPR016215">
    <property type="entry name" value="NTA_MOA"/>
</dbReference>
<dbReference type="OrthoDB" id="9779442at2"/>
<gene>
    <name evidence="8" type="ORF">C7450_110270</name>
</gene>
<dbReference type="GO" id="GO:0016705">
    <property type="term" value="F:oxidoreductase activity, acting on paired donors, with incorporation or reduction of molecular oxygen"/>
    <property type="evidence" value="ECO:0007669"/>
    <property type="project" value="InterPro"/>
</dbReference>
<name>A0A2V3TZL0_9HYPH</name>
<feature type="binding site" evidence="6">
    <location>
        <position position="155"/>
    </location>
    <ligand>
        <name>FMN</name>
        <dbReference type="ChEBI" id="CHEBI:58210"/>
    </ligand>
</feature>
<dbReference type="InterPro" id="IPR051260">
    <property type="entry name" value="Diverse_substr_monoxygenases"/>
</dbReference>
<evidence type="ECO:0000256" key="4">
    <source>
        <dbReference type="ARBA" id="ARBA00023033"/>
    </source>
</evidence>
<dbReference type="InterPro" id="IPR011251">
    <property type="entry name" value="Luciferase-like_dom"/>
</dbReference>
<dbReference type="PANTHER" id="PTHR30011">
    <property type="entry name" value="ALKANESULFONATE MONOOXYGENASE-RELATED"/>
    <property type="match status" value="1"/>
</dbReference>
<keyword evidence="1 6" id="KW-0285">Flavoprotein</keyword>
<evidence type="ECO:0000313" key="9">
    <source>
        <dbReference type="Proteomes" id="UP000248021"/>
    </source>
</evidence>
<evidence type="ECO:0000256" key="6">
    <source>
        <dbReference type="PIRSR" id="PIRSR000337-1"/>
    </source>
</evidence>
<dbReference type="AlphaFoldDB" id="A0A2V3TZL0"/>
<organism evidence="8 9">
    <name type="scientific">Chelatococcus asaccharovorans</name>
    <dbReference type="NCBI Taxonomy" id="28210"/>
    <lineage>
        <taxon>Bacteria</taxon>
        <taxon>Pseudomonadati</taxon>
        <taxon>Pseudomonadota</taxon>
        <taxon>Alphaproteobacteria</taxon>
        <taxon>Hyphomicrobiales</taxon>
        <taxon>Chelatococcaceae</taxon>
        <taxon>Chelatococcus</taxon>
    </lineage>
</organism>
<keyword evidence="9" id="KW-1185">Reference proteome</keyword>
<dbReference type="Proteomes" id="UP000248021">
    <property type="component" value="Unassembled WGS sequence"/>
</dbReference>
<proteinExistence type="inferred from homology"/>
<keyword evidence="3" id="KW-0560">Oxidoreductase</keyword>
<keyword evidence="2 6" id="KW-0288">FMN</keyword>
<evidence type="ECO:0000313" key="8">
    <source>
        <dbReference type="EMBL" id="PXW55331.1"/>
    </source>
</evidence>
<comment type="similarity">
    <text evidence="5">Belongs to the NtaA/SnaA/DszA monooxygenase family.</text>
</comment>
<dbReference type="Pfam" id="PF00296">
    <property type="entry name" value="Bac_luciferase"/>
    <property type="match status" value="1"/>
</dbReference>
<evidence type="ECO:0000259" key="7">
    <source>
        <dbReference type="Pfam" id="PF00296"/>
    </source>
</evidence>
<reference evidence="8 9" key="1">
    <citation type="submission" date="2018-05" db="EMBL/GenBank/DDBJ databases">
        <title>Genomic Encyclopedia of Type Strains, Phase IV (KMG-IV): sequencing the most valuable type-strain genomes for metagenomic binning, comparative biology and taxonomic classification.</title>
        <authorList>
            <person name="Goeker M."/>
        </authorList>
    </citation>
    <scope>NUCLEOTIDE SEQUENCE [LARGE SCALE GENOMIC DNA]</scope>
    <source>
        <strain evidence="8 9">DSM 6462</strain>
    </source>
</reference>
<dbReference type="SUPFAM" id="SSF51679">
    <property type="entry name" value="Bacterial luciferase-like"/>
    <property type="match status" value="1"/>
</dbReference>
<dbReference type="NCBIfam" id="TIGR03860">
    <property type="entry name" value="FMN_nitrolo"/>
    <property type="match status" value="1"/>
</dbReference>
<dbReference type="PANTHER" id="PTHR30011:SF16">
    <property type="entry name" value="C2H2 FINGER DOMAIN TRANSCRIPTION FACTOR (EUROFUNG)-RELATED"/>
    <property type="match status" value="1"/>
</dbReference>
<evidence type="ECO:0000256" key="5">
    <source>
        <dbReference type="ARBA" id="ARBA00033748"/>
    </source>
</evidence>
<dbReference type="CDD" id="cd01095">
    <property type="entry name" value="Nitrilotriacetate_monoxgenase"/>
    <property type="match status" value="1"/>
</dbReference>
<feature type="binding site" evidence="6">
    <location>
        <position position="226"/>
    </location>
    <ligand>
        <name>FMN</name>
        <dbReference type="ChEBI" id="CHEBI:58210"/>
    </ligand>
</feature>
<dbReference type="Gene3D" id="3.20.20.30">
    <property type="entry name" value="Luciferase-like domain"/>
    <property type="match status" value="1"/>
</dbReference>
<feature type="binding site" evidence="6">
    <location>
        <position position="225"/>
    </location>
    <ligand>
        <name>FMN</name>
        <dbReference type="ChEBI" id="CHEBI:58210"/>
    </ligand>
</feature>
<keyword evidence="4 8" id="KW-0503">Monooxygenase</keyword>
<comment type="caution">
    <text evidence="8">The sequence shown here is derived from an EMBL/GenBank/DDBJ whole genome shotgun (WGS) entry which is preliminary data.</text>
</comment>
<feature type="binding site" evidence="6">
    <location>
        <position position="101"/>
    </location>
    <ligand>
        <name>FMN</name>
        <dbReference type="ChEBI" id="CHEBI:58210"/>
    </ligand>
</feature>
<evidence type="ECO:0000256" key="3">
    <source>
        <dbReference type="ARBA" id="ARBA00023002"/>
    </source>
</evidence>
<accession>A0A2V3TZL0</accession>
<dbReference type="PIRSF" id="PIRSF000337">
    <property type="entry name" value="NTA_MOA"/>
    <property type="match status" value="1"/>
</dbReference>
<dbReference type="GO" id="GO:0004497">
    <property type="term" value="F:monooxygenase activity"/>
    <property type="evidence" value="ECO:0007669"/>
    <property type="project" value="UniProtKB-KW"/>
</dbReference>
<dbReference type="RefSeq" id="WP_110376915.1">
    <property type="nucleotide sequence ID" value="NZ_JAHBRY010000003.1"/>
</dbReference>
<evidence type="ECO:0000256" key="2">
    <source>
        <dbReference type="ARBA" id="ARBA00022643"/>
    </source>
</evidence>
<feature type="domain" description="Luciferase-like" evidence="7">
    <location>
        <begin position="24"/>
        <end position="383"/>
    </location>
</feature>